<proteinExistence type="predicted"/>
<evidence type="ECO:0000313" key="2">
    <source>
        <dbReference type="Proteomes" id="UP000186102"/>
    </source>
</evidence>
<sequence length="49" mass="5772">MWSTGQRVFKGILCEIRKNVVRRNVHITVFLSRQIYARMVSPLHCANEI</sequence>
<dbReference type="AlphaFoldDB" id="A0A1Q8QYZ8"/>
<evidence type="ECO:0000313" key="1">
    <source>
        <dbReference type="EMBL" id="OLN32573.1"/>
    </source>
</evidence>
<comment type="caution">
    <text evidence="1">The sequence shown here is derived from an EMBL/GenBank/DDBJ whole genome shotgun (WGS) entry which is preliminary data.</text>
</comment>
<reference evidence="1 2" key="1">
    <citation type="submission" date="2016-09" db="EMBL/GenBank/DDBJ databases">
        <title>Complete genome of Desulfosporosinus sp. OL.</title>
        <authorList>
            <person name="Mardanov A."/>
            <person name="Beletsky A."/>
            <person name="Panova A."/>
            <person name="Karnachuk O."/>
            <person name="Ravin N."/>
        </authorList>
    </citation>
    <scope>NUCLEOTIDE SEQUENCE [LARGE SCALE GENOMIC DNA]</scope>
    <source>
        <strain evidence="1 2">OL</strain>
    </source>
</reference>
<organism evidence="1 2">
    <name type="scientific">Desulfosporosinus metallidurans</name>
    <dbReference type="NCBI Taxonomy" id="1888891"/>
    <lineage>
        <taxon>Bacteria</taxon>
        <taxon>Bacillati</taxon>
        <taxon>Bacillota</taxon>
        <taxon>Clostridia</taxon>
        <taxon>Eubacteriales</taxon>
        <taxon>Desulfitobacteriaceae</taxon>
        <taxon>Desulfosporosinus</taxon>
    </lineage>
</organism>
<accession>A0A1Q8QYZ8</accession>
<protein>
    <submittedName>
        <fullName evidence="1">Uncharacterized protein</fullName>
    </submittedName>
</protein>
<name>A0A1Q8QYZ8_9FIRM</name>
<dbReference type="Proteomes" id="UP000186102">
    <property type="component" value="Unassembled WGS sequence"/>
</dbReference>
<gene>
    <name evidence="1" type="ORF">DSOL_1611</name>
</gene>
<keyword evidence="2" id="KW-1185">Reference proteome</keyword>
<dbReference type="EMBL" id="MLBF01000008">
    <property type="protein sequence ID" value="OLN32573.1"/>
    <property type="molecule type" value="Genomic_DNA"/>
</dbReference>